<sequence length="377" mass="40064">MKAVVFKGPYDVAVENVPDPTIEAPLDAIVRITTANICGSDLHPYEGRAPLEAGMVLGHENMGVVEEVGPGVNRIKVGDRVSVPFNLACGTCRNCNDGFTSACLRANPSGDPGAGYGYPNMGGYWGGQAELLRVPWADFNLLELPAGSDFENDFTMLSDIFPTGYHGTELAQVRPGTSVAVFGAGPVGLMAAYSALLRGAYQVFVVDKQTDRLTLAEQLGATPINLADVDPADAILDATDGFGVDCGVEAVGYQAHDAAGEEHPEMVLDNLVKAVRATGHIGVVGVYNPSDPDAATESAKEGRIAFNYGEAFFKGISIASGQCPVKKYNRELRDLIIHGRATPSVIVSHELKLDEAAYAYDNFDKRADGWTKVLLKP</sequence>
<dbReference type="Pfam" id="PF08240">
    <property type="entry name" value="ADH_N"/>
    <property type="match status" value="1"/>
</dbReference>
<dbReference type="PANTHER" id="PTHR42813">
    <property type="entry name" value="ZINC-TYPE ALCOHOL DEHYDROGENASE-LIKE"/>
    <property type="match status" value="1"/>
</dbReference>
<dbReference type="GO" id="GO:0016491">
    <property type="term" value="F:oxidoreductase activity"/>
    <property type="evidence" value="ECO:0007669"/>
    <property type="project" value="UniProtKB-KW"/>
</dbReference>
<comment type="similarity">
    <text evidence="2 7">Belongs to the zinc-containing alcohol dehydrogenase family.</text>
</comment>
<dbReference type="OrthoDB" id="241504at2"/>
<dbReference type="FunCoup" id="A0A545AKR3">
    <property type="interactions" value="125"/>
</dbReference>
<protein>
    <submittedName>
        <fullName evidence="10">Zinc-binding dehydrogenase</fullName>
    </submittedName>
</protein>
<keyword evidence="5" id="KW-0560">Oxidoreductase</keyword>
<keyword evidence="6" id="KW-0520">NAD</keyword>
<feature type="domain" description="Alcohol dehydrogenase-like N-terminal" evidence="9">
    <location>
        <begin position="27"/>
        <end position="138"/>
    </location>
</feature>
<dbReference type="SUPFAM" id="SSF51735">
    <property type="entry name" value="NAD(P)-binding Rossmann-fold domains"/>
    <property type="match status" value="1"/>
</dbReference>
<dbReference type="Pfam" id="PF00107">
    <property type="entry name" value="ADH_zinc_N"/>
    <property type="match status" value="1"/>
</dbReference>
<dbReference type="InterPro" id="IPR036291">
    <property type="entry name" value="NAD(P)-bd_dom_sf"/>
</dbReference>
<dbReference type="PROSITE" id="PS00059">
    <property type="entry name" value="ADH_ZINC"/>
    <property type="match status" value="1"/>
</dbReference>
<comment type="cofactor">
    <cofactor evidence="1 7">
        <name>Zn(2+)</name>
        <dbReference type="ChEBI" id="CHEBI:29105"/>
    </cofactor>
</comment>
<dbReference type="Gene3D" id="3.40.50.720">
    <property type="entry name" value="NAD(P)-binding Rossmann-like Domain"/>
    <property type="match status" value="1"/>
</dbReference>
<dbReference type="RefSeq" id="WP_142707583.1">
    <property type="nucleotide sequence ID" value="NZ_VIRS01000021.1"/>
</dbReference>
<evidence type="ECO:0000256" key="1">
    <source>
        <dbReference type="ARBA" id="ARBA00001947"/>
    </source>
</evidence>
<evidence type="ECO:0000259" key="8">
    <source>
        <dbReference type="Pfam" id="PF00107"/>
    </source>
</evidence>
<dbReference type="InParanoid" id="A0A545AKR3"/>
<dbReference type="InterPro" id="IPR013149">
    <property type="entry name" value="ADH-like_C"/>
</dbReference>
<evidence type="ECO:0000256" key="2">
    <source>
        <dbReference type="ARBA" id="ARBA00008072"/>
    </source>
</evidence>
<proteinExistence type="inferred from homology"/>
<dbReference type="SUPFAM" id="SSF50129">
    <property type="entry name" value="GroES-like"/>
    <property type="match status" value="1"/>
</dbReference>
<dbReference type="GO" id="GO:0008270">
    <property type="term" value="F:zinc ion binding"/>
    <property type="evidence" value="ECO:0007669"/>
    <property type="project" value="InterPro"/>
</dbReference>
<dbReference type="Proteomes" id="UP000317982">
    <property type="component" value="Unassembled WGS sequence"/>
</dbReference>
<dbReference type="Gene3D" id="3.90.180.10">
    <property type="entry name" value="Medium-chain alcohol dehydrogenases, catalytic domain"/>
    <property type="match status" value="1"/>
</dbReference>
<evidence type="ECO:0000256" key="6">
    <source>
        <dbReference type="ARBA" id="ARBA00023027"/>
    </source>
</evidence>
<evidence type="ECO:0000259" key="9">
    <source>
        <dbReference type="Pfam" id="PF08240"/>
    </source>
</evidence>
<dbReference type="InterPro" id="IPR011032">
    <property type="entry name" value="GroES-like_sf"/>
</dbReference>
<reference evidence="10 11" key="1">
    <citation type="submission" date="2019-07" db="EMBL/GenBank/DDBJ databases">
        <title>Cryptosporangium phraense sp. nov., isolated from plant litter.</title>
        <authorList>
            <person name="Suriyachadkun C."/>
        </authorList>
    </citation>
    <scope>NUCLEOTIDE SEQUENCE [LARGE SCALE GENOMIC DNA]</scope>
    <source>
        <strain evidence="10 11">A-T 5661</strain>
    </source>
</reference>
<name>A0A545AKR3_9ACTN</name>
<evidence type="ECO:0000313" key="11">
    <source>
        <dbReference type="Proteomes" id="UP000317982"/>
    </source>
</evidence>
<evidence type="ECO:0000256" key="7">
    <source>
        <dbReference type="RuleBase" id="RU361277"/>
    </source>
</evidence>
<evidence type="ECO:0000256" key="4">
    <source>
        <dbReference type="ARBA" id="ARBA00022833"/>
    </source>
</evidence>
<keyword evidence="11" id="KW-1185">Reference proteome</keyword>
<feature type="domain" description="Alcohol dehydrogenase-like C-terminal" evidence="8">
    <location>
        <begin position="186"/>
        <end position="294"/>
    </location>
</feature>
<evidence type="ECO:0000313" key="10">
    <source>
        <dbReference type="EMBL" id="TQS41871.1"/>
    </source>
</evidence>
<dbReference type="PANTHER" id="PTHR42813:SF3">
    <property type="entry name" value="GLUTATHIONE-INDEPENDENT FORMALDEHYDE DEHYDROGENASE"/>
    <property type="match status" value="1"/>
</dbReference>
<dbReference type="EMBL" id="VIRS01000021">
    <property type="protein sequence ID" value="TQS41871.1"/>
    <property type="molecule type" value="Genomic_DNA"/>
</dbReference>
<dbReference type="InterPro" id="IPR013154">
    <property type="entry name" value="ADH-like_N"/>
</dbReference>
<keyword evidence="3 7" id="KW-0479">Metal-binding</keyword>
<dbReference type="CDD" id="cd08282">
    <property type="entry name" value="PFDH_like"/>
    <property type="match status" value="1"/>
</dbReference>
<gene>
    <name evidence="10" type="ORF">FL583_26665</name>
</gene>
<accession>A0A545AKR3</accession>
<organism evidence="10 11">
    <name type="scientific">Cryptosporangium phraense</name>
    <dbReference type="NCBI Taxonomy" id="2593070"/>
    <lineage>
        <taxon>Bacteria</taxon>
        <taxon>Bacillati</taxon>
        <taxon>Actinomycetota</taxon>
        <taxon>Actinomycetes</taxon>
        <taxon>Cryptosporangiales</taxon>
        <taxon>Cryptosporangiaceae</taxon>
        <taxon>Cryptosporangium</taxon>
    </lineage>
</organism>
<dbReference type="InterPro" id="IPR002328">
    <property type="entry name" value="ADH_Zn_CS"/>
</dbReference>
<keyword evidence="4 7" id="KW-0862">Zinc</keyword>
<dbReference type="AlphaFoldDB" id="A0A545AKR3"/>
<evidence type="ECO:0000256" key="5">
    <source>
        <dbReference type="ARBA" id="ARBA00023002"/>
    </source>
</evidence>
<evidence type="ECO:0000256" key="3">
    <source>
        <dbReference type="ARBA" id="ARBA00022723"/>
    </source>
</evidence>
<comment type="caution">
    <text evidence="10">The sequence shown here is derived from an EMBL/GenBank/DDBJ whole genome shotgun (WGS) entry which is preliminary data.</text>
</comment>